<dbReference type="Proteomes" id="UP001158066">
    <property type="component" value="Unassembled WGS sequence"/>
</dbReference>
<dbReference type="PANTHER" id="PTHR35011:SF11">
    <property type="entry name" value="TRAP TRANSPORTER SMALL PERMEASE PROTEIN"/>
    <property type="match status" value="1"/>
</dbReference>
<evidence type="ECO:0000313" key="13">
    <source>
        <dbReference type="Proteomes" id="UP001158066"/>
    </source>
</evidence>
<evidence type="ECO:0000313" key="12">
    <source>
        <dbReference type="EMBL" id="SMP58205.1"/>
    </source>
</evidence>
<dbReference type="RefSeq" id="WP_283409488.1">
    <property type="nucleotide sequence ID" value="NZ_FXUF01000007.1"/>
</dbReference>
<evidence type="ECO:0000256" key="7">
    <source>
        <dbReference type="ARBA" id="ARBA00023136"/>
    </source>
</evidence>
<keyword evidence="3" id="KW-1003">Cell membrane</keyword>
<keyword evidence="4" id="KW-0997">Cell inner membrane</keyword>
<dbReference type="AlphaFoldDB" id="A0AA45WWJ9"/>
<feature type="transmembrane region" description="Helical" evidence="10">
    <location>
        <begin position="85"/>
        <end position="107"/>
    </location>
</feature>
<comment type="subcellular location">
    <subcellularLocation>
        <location evidence="1">Cell inner membrane</location>
        <topology evidence="1">Multi-pass membrane protein</topology>
    </subcellularLocation>
</comment>
<keyword evidence="13" id="KW-1185">Reference proteome</keyword>
<keyword evidence="2" id="KW-0813">Transport</keyword>
<evidence type="ECO:0000256" key="9">
    <source>
        <dbReference type="SAM" id="MobiDB-lite"/>
    </source>
</evidence>
<protein>
    <submittedName>
        <fullName evidence="12">TRAP-type C4-dicarboxylate transport system, small permease component</fullName>
    </submittedName>
</protein>
<dbReference type="InterPro" id="IPR007387">
    <property type="entry name" value="TRAP_DctQ"/>
</dbReference>
<keyword evidence="7 10" id="KW-0472">Membrane</keyword>
<comment type="similarity">
    <text evidence="8">Belongs to the TRAP transporter small permease family.</text>
</comment>
<sequence length="183" mass="20816">MTKFFDKVYLFFMTFCKLCFIGMVAITSYVVFGRYVLRSSPTWGEPVVLMCMVYMSLISAALAIRKDTHIRMTIIDFLLPEKVVNVMKGAAQICIFAFSIFMMIYGWRFSMLAGRNLITGVGIRSMWLYLSVPMAGAAMCLMEIERLLNFIHRHRNKDLSGSPTNNTDNTQQSAVIQGKEETA</sequence>
<evidence type="ECO:0000256" key="10">
    <source>
        <dbReference type="SAM" id="Phobius"/>
    </source>
</evidence>
<name>A0AA45WWJ9_9CLOT</name>
<feature type="domain" description="Tripartite ATP-independent periplasmic transporters DctQ component" evidence="11">
    <location>
        <begin position="23"/>
        <end position="150"/>
    </location>
</feature>
<dbReference type="GO" id="GO:0015740">
    <property type="term" value="P:C4-dicarboxylate transport"/>
    <property type="evidence" value="ECO:0007669"/>
    <property type="project" value="TreeGrafter"/>
</dbReference>
<organism evidence="12 13">
    <name type="scientific">Anoxynatronum buryatiense</name>
    <dbReference type="NCBI Taxonomy" id="489973"/>
    <lineage>
        <taxon>Bacteria</taxon>
        <taxon>Bacillati</taxon>
        <taxon>Bacillota</taxon>
        <taxon>Clostridia</taxon>
        <taxon>Eubacteriales</taxon>
        <taxon>Clostridiaceae</taxon>
        <taxon>Anoxynatronum</taxon>
    </lineage>
</organism>
<keyword evidence="6 10" id="KW-1133">Transmembrane helix</keyword>
<dbReference type="GO" id="GO:0022857">
    <property type="term" value="F:transmembrane transporter activity"/>
    <property type="evidence" value="ECO:0007669"/>
    <property type="project" value="TreeGrafter"/>
</dbReference>
<dbReference type="EMBL" id="FXUF01000007">
    <property type="protein sequence ID" value="SMP58205.1"/>
    <property type="molecule type" value="Genomic_DNA"/>
</dbReference>
<evidence type="ECO:0000256" key="2">
    <source>
        <dbReference type="ARBA" id="ARBA00022448"/>
    </source>
</evidence>
<dbReference type="InterPro" id="IPR055348">
    <property type="entry name" value="DctQ"/>
</dbReference>
<evidence type="ECO:0000256" key="4">
    <source>
        <dbReference type="ARBA" id="ARBA00022519"/>
    </source>
</evidence>
<feature type="transmembrane region" description="Helical" evidence="10">
    <location>
        <begin position="43"/>
        <end position="64"/>
    </location>
</feature>
<gene>
    <name evidence="12" type="ORF">SAMN06296020_10752</name>
</gene>
<dbReference type="PANTHER" id="PTHR35011">
    <property type="entry name" value="2,3-DIKETO-L-GULONATE TRAP TRANSPORTER SMALL PERMEASE PROTEIN YIAM"/>
    <property type="match status" value="1"/>
</dbReference>
<proteinExistence type="inferred from homology"/>
<evidence type="ECO:0000256" key="1">
    <source>
        <dbReference type="ARBA" id="ARBA00004429"/>
    </source>
</evidence>
<dbReference type="Pfam" id="PF04290">
    <property type="entry name" value="DctQ"/>
    <property type="match status" value="1"/>
</dbReference>
<evidence type="ECO:0000256" key="3">
    <source>
        <dbReference type="ARBA" id="ARBA00022475"/>
    </source>
</evidence>
<dbReference type="GO" id="GO:0005886">
    <property type="term" value="C:plasma membrane"/>
    <property type="evidence" value="ECO:0007669"/>
    <property type="project" value="UniProtKB-SubCell"/>
</dbReference>
<evidence type="ECO:0000256" key="5">
    <source>
        <dbReference type="ARBA" id="ARBA00022692"/>
    </source>
</evidence>
<evidence type="ECO:0000256" key="6">
    <source>
        <dbReference type="ARBA" id="ARBA00022989"/>
    </source>
</evidence>
<comment type="caution">
    <text evidence="12">The sequence shown here is derived from an EMBL/GenBank/DDBJ whole genome shotgun (WGS) entry which is preliminary data.</text>
</comment>
<feature type="transmembrane region" description="Helical" evidence="10">
    <location>
        <begin position="9"/>
        <end position="31"/>
    </location>
</feature>
<evidence type="ECO:0000256" key="8">
    <source>
        <dbReference type="ARBA" id="ARBA00038436"/>
    </source>
</evidence>
<keyword evidence="5 10" id="KW-0812">Transmembrane</keyword>
<feature type="transmembrane region" description="Helical" evidence="10">
    <location>
        <begin position="127"/>
        <end position="148"/>
    </location>
</feature>
<evidence type="ECO:0000259" key="11">
    <source>
        <dbReference type="Pfam" id="PF04290"/>
    </source>
</evidence>
<accession>A0AA45WWJ9</accession>
<feature type="compositionally biased region" description="Polar residues" evidence="9">
    <location>
        <begin position="159"/>
        <end position="175"/>
    </location>
</feature>
<feature type="region of interest" description="Disordered" evidence="9">
    <location>
        <begin position="159"/>
        <end position="183"/>
    </location>
</feature>
<reference evidence="12" key="1">
    <citation type="submission" date="2017-05" db="EMBL/GenBank/DDBJ databases">
        <authorList>
            <person name="Varghese N."/>
            <person name="Submissions S."/>
        </authorList>
    </citation>
    <scope>NUCLEOTIDE SEQUENCE</scope>
    <source>
        <strain evidence="12">Su22</strain>
    </source>
</reference>